<dbReference type="PANTHER" id="PTHR42073:SF1">
    <property type="entry name" value="MEIOTIC EXPRESSION UP-REGULATED PROTEIN 6"/>
    <property type="match status" value="1"/>
</dbReference>
<sequence>MAEENKPVEVPKEETPATITDAVESTETPAQPEIKTEETAPAATEAATETTETPAAETTTEAAQEETKKEVVPVENGQLEHKGSNFPKNFIYTKKFFWFGSEPVDVKKIPALLKDHHLAAWAAETGKGLLFVNEKGTDQTAPTSAIHLADAAEPTTDGPTKFVLTSKGHKHTFKAPTAADRDNWVSQLKLKIAEAKELSKSVVESEKYKTTLASFTPVVAKKEEKAEETPKAAEETPAAAAAATDAETPAAATTEAPKEEAKEEATKDVKADEGKRSSSKKRASIFGALLGGNKEKKEPEEKKIEEAKPAEETKATEEAATETPAAATETPAAEATTEAVKEPEAAATEPAAETSETAAAKPTPSKRASIFSGLSFGKKSKAEEAAPAPPAKDTEVSENAPVIPKPETTEPLSTDVSSPANVPVETTTTEAAPVVNGEKKPEIKSDKRKSSFPFAFGKKSEEAKEGETSTSPDAKEKANPFSKLRATIKGKGKAADKAEEKAEDKPAEGAEATEATKIEEEAATEEAKPTEEVKPAEETVPAPTSEEVGEPAKDTPVTSTPAVTASA</sequence>
<feature type="compositionally biased region" description="Basic and acidic residues" evidence="1">
    <location>
        <begin position="256"/>
        <end position="276"/>
    </location>
</feature>
<feature type="compositionally biased region" description="Polar residues" evidence="1">
    <location>
        <begin position="556"/>
        <end position="567"/>
    </location>
</feature>
<dbReference type="EMBL" id="JAPEVB010000001">
    <property type="protein sequence ID" value="KAJ4397683.1"/>
    <property type="molecule type" value="Genomic_DNA"/>
</dbReference>
<evidence type="ECO:0000313" key="3">
    <source>
        <dbReference type="EMBL" id="KAJ4397683.1"/>
    </source>
</evidence>
<reference evidence="3" key="1">
    <citation type="submission" date="2022-10" db="EMBL/GenBank/DDBJ databases">
        <title>Tapping the CABI collections for fungal endophytes: first genome assemblies for Collariella, Neodidymelliopsis, Ascochyta clinopodiicola, Didymella pomorum, Didymosphaeria variabile, Neocosmospora piperis and Neocucurbitaria cava.</title>
        <authorList>
            <person name="Hill R."/>
        </authorList>
    </citation>
    <scope>NUCLEOTIDE SEQUENCE</scope>
    <source>
        <strain evidence="3">IMI 355082</strain>
    </source>
</reference>
<proteinExistence type="predicted"/>
<dbReference type="Pfam" id="PF15406">
    <property type="entry name" value="PH_6"/>
    <property type="match status" value="1"/>
</dbReference>
<feature type="region of interest" description="Disordered" evidence="1">
    <location>
        <begin position="1"/>
        <end position="75"/>
    </location>
</feature>
<feature type="compositionally biased region" description="Basic and acidic residues" evidence="1">
    <location>
        <begin position="220"/>
        <end position="234"/>
    </location>
</feature>
<evidence type="ECO:0000256" key="1">
    <source>
        <dbReference type="SAM" id="MobiDB-lite"/>
    </source>
</evidence>
<evidence type="ECO:0000313" key="4">
    <source>
        <dbReference type="Proteomes" id="UP001140453"/>
    </source>
</evidence>
<feature type="compositionally biased region" description="Basic and acidic residues" evidence="1">
    <location>
        <begin position="293"/>
        <end position="317"/>
    </location>
</feature>
<feature type="region of interest" description="Disordered" evidence="1">
    <location>
        <begin position="220"/>
        <end position="567"/>
    </location>
</feature>
<name>A0A9W9D245_9PEZI</name>
<keyword evidence="4" id="KW-1185">Reference proteome</keyword>
<accession>A0A9W9D245</accession>
<evidence type="ECO:0000259" key="2">
    <source>
        <dbReference type="Pfam" id="PF15406"/>
    </source>
</evidence>
<feature type="compositionally biased region" description="Basic and acidic residues" evidence="1">
    <location>
        <begin position="458"/>
        <end position="478"/>
    </location>
</feature>
<dbReference type="PANTHER" id="PTHR42073">
    <property type="entry name" value="MEIOTIC EXPRESSION UP-REGULATED PROTEIN 6"/>
    <property type="match status" value="1"/>
</dbReference>
<dbReference type="InterPro" id="IPR011993">
    <property type="entry name" value="PH-like_dom_sf"/>
</dbReference>
<dbReference type="OrthoDB" id="5593352at2759"/>
<feature type="compositionally biased region" description="Basic and acidic residues" evidence="1">
    <location>
        <begin position="437"/>
        <end position="449"/>
    </location>
</feature>
<protein>
    <recommendedName>
        <fullName evidence="2">Meiotic expression up-regulated protein 6 PH domain-containing protein</fullName>
    </recommendedName>
</protein>
<organism evidence="3 4">
    <name type="scientific">Gnomoniopsis smithogilvyi</name>
    <dbReference type="NCBI Taxonomy" id="1191159"/>
    <lineage>
        <taxon>Eukaryota</taxon>
        <taxon>Fungi</taxon>
        <taxon>Dikarya</taxon>
        <taxon>Ascomycota</taxon>
        <taxon>Pezizomycotina</taxon>
        <taxon>Sordariomycetes</taxon>
        <taxon>Sordariomycetidae</taxon>
        <taxon>Diaporthales</taxon>
        <taxon>Gnomoniaceae</taxon>
        <taxon>Gnomoniopsis</taxon>
    </lineage>
</organism>
<feature type="compositionally biased region" description="Basic and acidic residues" evidence="1">
    <location>
        <begin position="1"/>
        <end position="15"/>
    </location>
</feature>
<feature type="compositionally biased region" description="Low complexity" evidence="1">
    <location>
        <begin position="419"/>
        <end position="436"/>
    </location>
</feature>
<dbReference type="SUPFAM" id="SSF50729">
    <property type="entry name" value="PH domain-like"/>
    <property type="match status" value="1"/>
</dbReference>
<feature type="compositionally biased region" description="Low complexity" evidence="1">
    <location>
        <begin position="39"/>
        <end position="62"/>
    </location>
</feature>
<dbReference type="AlphaFoldDB" id="A0A9W9D245"/>
<feature type="compositionally biased region" description="Low complexity" evidence="1">
    <location>
        <begin position="235"/>
        <end position="255"/>
    </location>
</feature>
<comment type="caution">
    <text evidence="3">The sequence shown here is derived from an EMBL/GenBank/DDBJ whole genome shotgun (WGS) entry which is preliminary data.</text>
</comment>
<dbReference type="Gene3D" id="2.30.29.30">
    <property type="entry name" value="Pleckstrin-homology domain (PH domain)/Phosphotyrosine-binding domain (PTB)"/>
    <property type="match status" value="1"/>
</dbReference>
<feature type="compositionally biased region" description="Basic and acidic residues" evidence="1">
    <location>
        <begin position="65"/>
        <end position="75"/>
    </location>
</feature>
<dbReference type="InterPro" id="IPR039712">
    <property type="entry name" value="Meu6"/>
</dbReference>
<gene>
    <name evidence="3" type="ORF">N0V93_001916</name>
</gene>
<feature type="compositionally biased region" description="Low complexity" evidence="1">
    <location>
        <begin position="321"/>
        <end position="338"/>
    </location>
</feature>
<dbReference type="InterPro" id="IPR039483">
    <property type="entry name" value="Meu6_PH_dom"/>
</dbReference>
<feature type="domain" description="Meiotic expression up-regulated protein 6 PH" evidence="2">
    <location>
        <begin position="89"/>
        <end position="191"/>
    </location>
</feature>
<dbReference type="Proteomes" id="UP001140453">
    <property type="component" value="Unassembled WGS sequence"/>
</dbReference>
<feature type="compositionally biased region" description="Basic and acidic residues" evidence="1">
    <location>
        <begin position="493"/>
        <end position="537"/>
    </location>
</feature>
<feature type="compositionally biased region" description="Low complexity" evidence="1">
    <location>
        <begin position="345"/>
        <end position="363"/>
    </location>
</feature>